<feature type="repeat" description="WD" evidence="4">
    <location>
        <begin position="518"/>
        <end position="551"/>
    </location>
</feature>
<feature type="repeat" description="WD" evidence="4">
    <location>
        <begin position="487"/>
        <end position="516"/>
    </location>
</feature>
<dbReference type="InterPro" id="IPR020472">
    <property type="entry name" value="WD40_PAC1"/>
</dbReference>
<dbReference type="PANTHER" id="PTHR19878">
    <property type="entry name" value="AUTOPHAGY PROTEIN 16-LIKE"/>
    <property type="match status" value="1"/>
</dbReference>
<proteinExistence type="inferred from homology"/>
<dbReference type="Gene3D" id="2.130.10.10">
    <property type="entry name" value="YVTN repeat-like/Quinoprotein amine dehydrogenase"/>
    <property type="match status" value="2"/>
</dbReference>
<evidence type="ECO:0000313" key="7">
    <source>
        <dbReference type="EMBL" id="JAT18739.1"/>
    </source>
</evidence>
<evidence type="ECO:0000256" key="5">
    <source>
        <dbReference type="SAM" id="Coils"/>
    </source>
</evidence>
<dbReference type="PRINTS" id="PR00320">
    <property type="entry name" value="GPROTEINBRPT"/>
</dbReference>
<dbReference type="Pfam" id="PF00400">
    <property type="entry name" value="WD40"/>
    <property type="match status" value="6"/>
</dbReference>
<dbReference type="GO" id="GO:0000421">
    <property type="term" value="C:autophagosome membrane"/>
    <property type="evidence" value="ECO:0007669"/>
    <property type="project" value="TreeGrafter"/>
</dbReference>
<dbReference type="SUPFAM" id="SSF50978">
    <property type="entry name" value="WD40 repeat-like"/>
    <property type="match status" value="1"/>
</dbReference>
<reference evidence="7" key="1">
    <citation type="submission" date="2015-11" db="EMBL/GenBank/DDBJ databases">
        <title>De novo transcriptome assembly of four potential Pierce s Disease insect vectors from Arizona vineyards.</title>
        <authorList>
            <person name="Tassone E.E."/>
        </authorList>
    </citation>
    <scope>NUCLEOTIDE SEQUENCE</scope>
</reference>
<feature type="coiled-coil region" evidence="5">
    <location>
        <begin position="81"/>
        <end position="221"/>
    </location>
</feature>
<dbReference type="CDD" id="cd00200">
    <property type="entry name" value="WD40"/>
    <property type="match status" value="1"/>
</dbReference>
<name>A0A1B6L4T5_9HEMI</name>
<dbReference type="PROSITE" id="PS00678">
    <property type="entry name" value="WD_REPEATS_1"/>
    <property type="match status" value="2"/>
</dbReference>
<dbReference type="PROSITE" id="PS50082">
    <property type="entry name" value="WD_REPEATS_2"/>
    <property type="match status" value="5"/>
</dbReference>
<dbReference type="InterPro" id="IPR001680">
    <property type="entry name" value="WD40_rpt"/>
</dbReference>
<evidence type="ECO:0000256" key="4">
    <source>
        <dbReference type="PROSITE-ProRule" id="PRU00221"/>
    </source>
</evidence>
<dbReference type="Pfam" id="PF08614">
    <property type="entry name" value="ATG16"/>
    <property type="match status" value="1"/>
</dbReference>
<keyword evidence="3" id="KW-0677">Repeat</keyword>
<dbReference type="EMBL" id="GEBQ01021238">
    <property type="protein sequence ID" value="JAT18739.1"/>
    <property type="molecule type" value="Transcribed_RNA"/>
</dbReference>
<dbReference type="SMART" id="SM00320">
    <property type="entry name" value="WD40"/>
    <property type="match status" value="7"/>
</dbReference>
<dbReference type="GO" id="GO:0043495">
    <property type="term" value="F:protein-membrane adaptor activity"/>
    <property type="evidence" value="ECO:0007669"/>
    <property type="project" value="TreeGrafter"/>
</dbReference>
<feature type="repeat" description="WD" evidence="4">
    <location>
        <begin position="404"/>
        <end position="429"/>
    </location>
</feature>
<feature type="repeat" description="WD" evidence="4">
    <location>
        <begin position="260"/>
        <end position="301"/>
    </location>
</feature>
<evidence type="ECO:0000259" key="6">
    <source>
        <dbReference type="Pfam" id="PF08614"/>
    </source>
</evidence>
<dbReference type="GO" id="GO:0000045">
    <property type="term" value="P:autophagosome assembly"/>
    <property type="evidence" value="ECO:0007669"/>
    <property type="project" value="InterPro"/>
</dbReference>
<dbReference type="InterPro" id="IPR045160">
    <property type="entry name" value="ATG16"/>
</dbReference>
<dbReference type="InterPro" id="IPR036322">
    <property type="entry name" value="WD40_repeat_dom_sf"/>
</dbReference>
<keyword evidence="2 4" id="KW-0853">WD repeat</keyword>
<dbReference type="InterPro" id="IPR013923">
    <property type="entry name" value="Autophagy-rel_prot_16_dom"/>
</dbReference>
<dbReference type="PROSITE" id="PS50294">
    <property type="entry name" value="WD_REPEATS_REGION"/>
    <property type="match status" value="3"/>
</dbReference>
<dbReference type="CDD" id="cd22887">
    <property type="entry name" value="Atg16_CCD"/>
    <property type="match status" value="1"/>
</dbReference>
<evidence type="ECO:0000256" key="3">
    <source>
        <dbReference type="ARBA" id="ARBA00022737"/>
    </source>
</evidence>
<organism evidence="7">
    <name type="scientific">Graphocephala atropunctata</name>
    <dbReference type="NCBI Taxonomy" id="36148"/>
    <lineage>
        <taxon>Eukaryota</taxon>
        <taxon>Metazoa</taxon>
        <taxon>Ecdysozoa</taxon>
        <taxon>Arthropoda</taxon>
        <taxon>Hexapoda</taxon>
        <taxon>Insecta</taxon>
        <taxon>Pterygota</taxon>
        <taxon>Neoptera</taxon>
        <taxon>Paraneoptera</taxon>
        <taxon>Hemiptera</taxon>
        <taxon>Auchenorrhyncha</taxon>
        <taxon>Membracoidea</taxon>
        <taxon>Cicadellidae</taxon>
        <taxon>Cicadellinae</taxon>
        <taxon>Cicadellini</taxon>
        <taxon>Graphocephala</taxon>
    </lineage>
</organism>
<dbReference type="InterPro" id="IPR019775">
    <property type="entry name" value="WD40_repeat_CS"/>
</dbReference>
<evidence type="ECO:0000256" key="1">
    <source>
        <dbReference type="ARBA" id="ARBA00009271"/>
    </source>
</evidence>
<keyword evidence="5" id="KW-0175">Coiled coil</keyword>
<feature type="domain" description="Autophagy-related protein 16" evidence="6">
    <location>
        <begin position="17"/>
        <end position="205"/>
    </location>
</feature>
<feature type="repeat" description="WD" evidence="4">
    <location>
        <begin position="346"/>
        <end position="387"/>
    </location>
</feature>
<dbReference type="InterPro" id="IPR015943">
    <property type="entry name" value="WD40/YVTN_repeat-like_dom_sf"/>
</dbReference>
<dbReference type="AlphaFoldDB" id="A0A1B6L4T5"/>
<comment type="similarity">
    <text evidence="1">Belongs to the WD repeat ATG16 family.</text>
</comment>
<evidence type="ECO:0000256" key="2">
    <source>
        <dbReference type="ARBA" id="ARBA00022574"/>
    </source>
</evidence>
<dbReference type="GO" id="GO:0034045">
    <property type="term" value="C:phagophore assembly site membrane"/>
    <property type="evidence" value="ECO:0007669"/>
    <property type="project" value="TreeGrafter"/>
</dbReference>
<accession>A0A1B6L4T5</accession>
<protein>
    <recommendedName>
        <fullName evidence="6">Autophagy-related protein 16 domain-containing protein</fullName>
    </recommendedName>
</protein>
<dbReference type="PANTHER" id="PTHR19878:SF8">
    <property type="entry name" value="AUTOPHAGY-RELATED 16, ISOFORM F"/>
    <property type="match status" value="1"/>
</dbReference>
<sequence>MAMSGEVGSQTDWRSNLISQLQNRNRQQCKCFEDLISYHNQLFDTTLSLRNENLQLTIQNEKLRQGGQSPSAYGGADFTKISTLEHKILSQQEELTELHKRRGENAQLLIDLNNKLQEKDRRIEIADQSLHENAKLITSLRAEIELYQRSNTELKALNQVLKDEHQALQLAFTHLEAKLRKVQDENREIIDRLKQYKSKDAEKMNEENDNFVRKKNAKMQKELEDAAKDMRGLSPDSFSPNNVGPVLLCASVPTKPSLKFDAHESEISAVRWSPVDHVVATGGADRRVKLWDVSKGLPENKGMLVGCNQGVMSVDFDSNCTHIICASNDFASRVWTVADQRLRHTLTGHSGKVMAAKFMGESNKVVTGSHDRTLKIWDLRSKQCTQTNFVGSSCNDLVTSDGAGTTIISGHFDKSIRFWDMRNEGSTNRIEVNGKVTSLDLSRDAKYLLSCVRDDTLRVLDLRMNQIVGTFNHDGFKVGCDWSRAVFSSEGQYVAVGSVDGSVFIWEVATQKVQQILRDNHSSPVTAVAWHPYGNLLASVDRSRRTVVWSE</sequence>
<dbReference type="GO" id="GO:0034274">
    <property type="term" value="C:Atg12-Atg5-Atg16 complex"/>
    <property type="evidence" value="ECO:0007669"/>
    <property type="project" value="TreeGrafter"/>
</dbReference>
<gene>
    <name evidence="7" type="ORF">g.15609</name>
</gene>